<keyword evidence="2" id="KW-0963">Cytoplasm</keyword>
<sequence>MLTDNYQPFVIEVNTSPTLEHSTEVSTRLTEQMCSELISVVIDTEMGAKRKKRIGGWTLICADMPVMKNQISIKIEGSKMNVPKLKKRRDIL</sequence>
<keyword evidence="5" id="KW-0067">ATP-binding</keyword>
<comment type="subcellular location">
    <subcellularLocation>
        <location evidence="1">Cytoplasm</location>
    </subcellularLocation>
</comment>
<dbReference type="InterPro" id="IPR051437">
    <property type="entry name" value="TTLL_monoglycylase"/>
</dbReference>
<evidence type="ECO:0000313" key="7">
    <source>
        <dbReference type="Proteomes" id="UP001057375"/>
    </source>
</evidence>
<dbReference type="Proteomes" id="UP001057375">
    <property type="component" value="Unassembled WGS sequence"/>
</dbReference>
<dbReference type="PANTHER" id="PTHR45870">
    <property type="entry name" value="TUBULIN MONOGLYCYLASE TTLL3"/>
    <property type="match status" value="1"/>
</dbReference>
<comment type="caution">
    <text evidence="6">The sequence shown here is derived from an EMBL/GenBank/DDBJ whole genome shotgun (WGS) entry which is preliminary data.</text>
</comment>
<dbReference type="InterPro" id="IPR004344">
    <property type="entry name" value="TTL/TTLL_fam"/>
</dbReference>
<dbReference type="PANTHER" id="PTHR45870:SF2">
    <property type="entry name" value="TUBULIN MONOGLYCYLASE TTLL3"/>
    <property type="match status" value="1"/>
</dbReference>
<keyword evidence="4" id="KW-0547">Nucleotide-binding</keyword>
<dbReference type="Pfam" id="PF03133">
    <property type="entry name" value="TTL"/>
    <property type="match status" value="1"/>
</dbReference>
<evidence type="ECO:0000256" key="3">
    <source>
        <dbReference type="ARBA" id="ARBA00022598"/>
    </source>
</evidence>
<reference evidence="6" key="1">
    <citation type="submission" date="2022-03" db="EMBL/GenBank/DDBJ databases">
        <title>Draft genome sequence of Aduncisulcus paluster, a free-living microaerophilic Fornicata.</title>
        <authorList>
            <person name="Yuyama I."/>
            <person name="Kume K."/>
            <person name="Tamura T."/>
            <person name="Inagaki Y."/>
            <person name="Hashimoto T."/>
        </authorList>
    </citation>
    <scope>NUCLEOTIDE SEQUENCE</scope>
    <source>
        <strain evidence="6">NY0171</strain>
    </source>
</reference>
<evidence type="ECO:0000256" key="5">
    <source>
        <dbReference type="ARBA" id="ARBA00022840"/>
    </source>
</evidence>
<evidence type="ECO:0000256" key="1">
    <source>
        <dbReference type="ARBA" id="ARBA00004496"/>
    </source>
</evidence>
<evidence type="ECO:0000313" key="6">
    <source>
        <dbReference type="EMBL" id="GKT34656.1"/>
    </source>
</evidence>
<name>A0ABQ5KRN0_9EUKA</name>
<evidence type="ECO:0000256" key="4">
    <source>
        <dbReference type="ARBA" id="ARBA00022741"/>
    </source>
</evidence>
<dbReference type="EMBL" id="BQXS01010844">
    <property type="protein sequence ID" value="GKT34656.1"/>
    <property type="molecule type" value="Genomic_DNA"/>
</dbReference>
<protein>
    <submittedName>
        <fullName evidence="6">Tubulin-tyrosine ligase/Tubulin polyglutamylase like protein</fullName>
    </submittedName>
</protein>
<keyword evidence="3 6" id="KW-0436">Ligase</keyword>
<keyword evidence="7" id="KW-1185">Reference proteome</keyword>
<accession>A0ABQ5KRN0</accession>
<evidence type="ECO:0000256" key="2">
    <source>
        <dbReference type="ARBA" id="ARBA00022490"/>
    </source>
</evidence>
<dbReference type="GO" id="GO:0016874">
    <property type="term" value="F:ligase activity"/>
    <property type="evidence" value="ECO:0007669"/>
    <property type="project" value="UniProtKB-KW"/>
</dbReference>
<proteinExistence type="predicted"/>
<organism evidence="6 7">
    <name type="scientific">Aduncisulcus paluster</name>
    <dbReference type="NCBI Taxonomy" id="2918883"/>
    <lineage>
        <taxon>Eukaryota</taxon>
        <taxon>Metamonada</taxon>
        <taxon>Carpediemonas-like organisms</taxon>
        <taxon>Aduncisulcus</taxon>
    </lineage>
</organism>
<gene>
    <name evidence="6" type="ORF">ADUPG1_007970</name>
</gene>
<dbReference type="Gene3D" id="3.30.470.20">
    <property type="entry name" value="ATP-grasp fold, B domain"/>
    <property type="match status" value="1"/>
</dbReference>